<sequence length="37" mass="4444">MNGDSEIEIQERIVRTLKDLYNLYLNMWTRLGENSDL</sequence>
<name>W9ZVN5_FUSOX</name>
<accession>W9ZVN5</accession>
<reference evidence="1" key="1">
    <citation type="submission" date="2012-04" db="EMBL/GenBank/DDBJ databases">
        <title>The Genome Sequence of Fusarium oxysporum melonis.</title>
        <authorList>
            <consortium name="The Broad Institute Genome Sequencing Platform"/>
            <person name="Ma L.-J."/>
            <person name="Gale L.R."/>
            <person name="Schwartz D.C."/>
            <person name="Zhou S."/>
            <person name="Corby-Kistler H."/>
            <person name="Young S.K."/>
            <person name="Zeng Q."/>
            <person name="Gargeya S."/>
            <person name="Fitzgerald M."/>
            <person name="Haas B."/>
            <person name="Abouelleil A."/>
            <person name="Alvarado L."/>
            <person name="Arachchi H.M."/>
            <person name="Berlin A."/>
            <person name="Brown A."/>
            <person name="Chapman S.B."/>
            <person name="Chen Z."/>
            <person name="Dunbar C."/>
            <person name="Freedman E."/>
            <person name="Gearin G."/>
            <person name="Goldberg J."/>
            <person name="Griggs A."/>
            <person name="Gujja S."/>
            <person name="Heiman D."/>
            <person name="Howarth C."/>
            <person name="Larson L."/>
            <person name="Lui A."/>
            <person name="MacDonald P.J.P."/>
            <person name="Montmayeur A."/>
            <person name="Murphy C."/>
            <person name="Neiman D."/>
            <person name="Pearson M."/>
            <person name="Priest M."/>
            <person name="Roberts A."/>
            <person name="Saif S."/>
            <person name="Shea T."/>
            <person name="Shenoy N."/>
            <person name="Sisk P."/>
            <person name="Stolte C."/>
            <person name="Sykes S."/>
            <person name="Wortman J."/>
            <person name="Nusbaum C."/>
            <person name="Birren B."/>
        </authorList>
    </citation>
    <scope>NUCLEOTIDE SEQUENCE</scope>
    <source>
        <strain evidence="1">26406</strain>
    </source>
</reference>
<dbReference type="Proteomes" id="UP000030703">
    <property type="component" value="Unassembled WGS sequence"/>
</dbReference>
<evidence type="ECO:0000313" key="1">
    <source>
        <dbReference type="EMBL" id="EXK32607.1"/>
    </source>
</evidence>
<dbReference type="HOGENOM" id="CLU_3351172_0_0_1"/>
<dbReference type="VEuPathDB" id="FungiDB:FOMG_11502"/>
<protein>
    <submittedName>
        <fullName evidence="1">Uncharacterized protein</fullName>
    </submittedName>
</protein>
<organism evidence="1">
    <name type="scientific">Fusarium oxysporum f. sp. melonis 26406</name>
    <dbReference type="NCBI Taxonomy" id="1089452"/>
    <lineage>
        <taxon>Eukaryota</taxon>
        <taxon>Fungi</taxon>
        <taxon>Dikarya</taxon>
        <taxon>Ascomycota</taxon>
        <taxon>Pezizomycotina</taxon>
        <taxon>Sordariomycetes</taxon>
        <taxon>Hypocreomycetidae</taxon>
        <taxon>Hypocreales</taxon>
        <taxon>Nectriaceae</taxon>
        <taxon>Fusarium</taxon>
        <taxon>Fusarium oxysporum species complex</taxon>
    </lineage>
</organism>
<dbReference type="EMBL" id="JH659337">
    <property type="protein sequence ID" value="EXK32607.1"/>
    <property type="molecule type" value="Genomic_DNA"/>
</dbReference>
<dbReference type="AlphaFoldDB" id="W9ZVN5"/>
<gene>
    <name evidence="1" type="ORF">FOMG_11502</name>
</gene>
<reference evidence="1" key="2">
    <citation type="submission" date="2012-05" db="EMBL/GenBank/DDBJ databases">
        <title>Annotation of the Genome Sequence of Fusarium oxysporum f. sp. melonis 26406.</title>
        <authorList>
            <consortium name="The Broad Institute Genomics Platform"/>
            <person name="Ma L.-J."/>
            <person name="Corby-Kistler H."/>
            <person name="Broz K."/>
            <person name="Gale L.R."/>
            <person name="Jonkers W."/>
            <person name="O'Donnell K."/>
            <person name="Ploetz R."/>
            <person name="Steinberg C."/>
            <person name="Schwartz D.C."/>
            <person name="VanEtten H."/>
            <person name="Zhou S."/>
            <person name="Young S.K."/>
            <person name="Zeng Q."/>
            <person name="Gargeya S."/>
            <person name="Fitzgerald M."/>
            <person name="Abouelleil A."/>
            <person name="Alvarado L."/>
            <person name="Chapman S.B."/>
            <person name="Gainer-Dewar J."/>
            <person name="Goldberg J."/>
            <person name="Griggs A."/>
            <person name="Gujja S."/>
            <person name="Hansen M."/>
            <person name="Howarth C."/>
            <person name="Imamovic A."/>
            <person name="Ireland A."/>
            <person name="Larimer J."/>
            <person name="McCowan C."/>
            <person name="Murphy C."/>
            <person name="Pearson M."/>
            <person name="Poon T.W."/>
            <person name="Priest M."/>
            <person name="Roberts A."/>
            <person name="Saif S."/>
            <person name="Shea T."/>
            <person name="Sykes S."/>
            <person name="Wortman J."/>
            <person name="Nusbaum C."/>
            <person name="Birren B."/>
        </authorList>
    </citation>
    <scope>NUCLEOTIDE SEQUENCE</scope>
    <source>
        <strain evidence="1">26406</strain>
    </source>
</reference>
<proteinExistence type="predicted"/>